<keyword evidence="4" id="KW-1185">Reference proteome</keyword>
<dbReference type="Proteomes" id="UP000295258">
    <property type="component" value="Unassembled WGS sequence"/>
</dbReference>
<dbReference type="InterPro" id="IPR002347">
    <property type="entry name" value="SDR_fam"/>
</dbReference>
<protein>
    <submittedName>
        <fullName evidence="3">SDR family oxidoreductase</fullName>
    </submittedName>
</protein>
<dbReference type="Pfam" id="PF13561">
    <property type="entry name" value="adh_short_C2"/>
    <property type="match status" value="1"/>
</dbReference>
<dbReference type="PRINTS" id="PR00081">
    <property type="entry name" value="GDHRDH"/>
</dbReference>
<keyword evidence="2" id="KW-0560">Oxidoreductase</keyword>
<evidence type="ECO:0000313" key="3">
    <source>
        <dbReference type="EMBL" id="TDC99628.1"/>
    </source>
</evidence>
<name>A0A4R4V3C4_9ACTN</name>
<proteinExistence type="inferred from homology"/>
<comment type="similarity">
    <text evidence="1">Belongs to the short-chain dehydrogenases/reductases (SDR) family.</text>
</comment>
<dbReference type="GO" id="GO:0016616">
    <property type="term" value="F:oxidoreductase activity, acting on the CH-OH group of donors, NAD or NADP as acceptor"/>
    <property type="evidence" value="ECO:0007669"/>
    <property type="project" value="TreeGrafter"/>
</dbReference>
<dbReference type="FunFam" id="3.40.50.720:FF:000084">
    <property type="entry name" value="Short-chain dehydrogenase reductase"/>
    <property type="match status" value="1"/>
</dbReference>
<dbReference type="InterPro" id="IPR036291">
    <property type="entry name" value="NAD(P)-bd_dom_sf"/>
</dbReference>
<dbReference type="AlphaFoldDB" id="A0A4R4V3C4"/>
<dbReference type="SUPFAM" id="SSF51735">
    <property type="entry name" value="NAD(P)-binding Rossmann-fold domains"/>
    <property type="match status" value="1"/>
</dbReference>
<dbReference type="PANTHER" id="PTHR42760:SF133">
    <property type="entry name" value="3-OXOACYL-[ACYL-CARRIER-PROTEIN] REDUCTASE"/>
    <property type="match status" value="1"/>
</dbReference>
<comment type="caution">
    <text evidence="3">The sequence shown here is derived from an EMBL/GenBank/DDBJ whole genome shotgun (WGS) entry which is preliminary data.</text>
</comment>
<dbReference type="CDD" id="cd05233">
    <property type="entry name" value="SDR_c"/>
    <property type="match status" value="1"/>
</dbReference>
<dbReference type="NCBIfam" id="NF005095">
    <property type="entry name" value="PRK06523.1"/>
    <property type="match status" value="1"/>
</dbReference>
<evidence type="ECO:0000256" key="1">
    <source>
        <dbReference type="ARBA" id="ARBA00006484"/>
    </source>
</evidence>
<dbReference type="RefSeq" id="WP_132599383.1">
    <property type="nucleotide sequence ID" value="NZ_SMKO01000109.1"/>
</dbReference>
<dbReference type="Gene3D" id="3.40.50.720">
    <property type="entry name" value="NAD(P)-binding Rossmann-like Domain"/>
    <property type="match status" value="1"/>
</dbReference>
<evidence type="ECO:0000256" key="2">
    <source>
        <dbReference type="ARBA" id="ARBA00023002"/>
    </source>
</evidence>
<organism evidence="3 4">
    <name type="scientific">Nonomuraea deserti</name>
    <dbReference type="NCBI Taxonomy" id="1848322"/>
    <lineage>
        <taxon>Bacteria</taxon>
        <taxon>Bacillati</taxon>
        <taxon>Actinomycetota</taxon>
        <taxon>Actinomycetes</taxon>
        <taxon>Streptosporangiales</taxon>
        <taxon>Streptosporangiaceae</taxon>
        <taxon>Nonomuraea</taxon>
    </lineage>
</organism>
<reference evidence="3 4" key="1">
    <citation type="submission" date="2019-03" db="EMBL/GenBank/DDBJ databases">
        <title>Draft genome sequences of novel Actinobacteria.</title>
        <authorList>
            <person name="Sahin N."/>
            <person name="Ay H."/>
            <person name="Saygin H."/>
        </authorList>
    </citation>
    <scope>NUCLEOTIDE SEQUENCE [LARGE SCALE GENOMIC DNA]</scope>
    <source>
        <strain evidence="3 4">KC310</strain>
    </source>
</reference>
<gene>
    <name evidence="3" type="ORF">E1292_31175</name>
</gene>
<accession>A0A4R4V3C4</accession>
<evidence type="ECO:0000313" key="4">
    <source>
        <dbReference type="Proteomes" id="UP000295258"/>
    </source>
</evidence>
<dbReference type="EMBL" id="SMKO01000109">
    <property type="protein sequence ID" value="TDC99628.1"/>
    <property type="molecule type" value="Genomic_DNA"/>
</dbReference>
<sequence length="262" mass="26678">MDMHLHGKTAIVTGASRGIGLAIAQALTGEGMRVVAAARTITPALKETGATVVAADLSTPDGPAQVIERALAELGDVDVLVNNVGGGDGGEGMLDGFLGFDDDVWRETYDLNLFSAIRATRAALPSLVRRSGTVVNISSAGARTPSSGPIPYTSAKAALTAFGKALAEEFGPRGVRVNTVSPGATRTPLWEGQGRFGAAVAAANGVELEQLLAGLPSATGMTTGRFIEPEEIATLVTWLVSPHAGSVNGADYIVDGGAIKTV</sequence>
<dbReference type="PRINTS" id="PR00080">
    <property type="entry name" value="SDRFAMILY"/>
</dbReference>
<dbReference type="PANTHER" id="PTHR42760">
    <property type="entry name" value="SHORT-CHAIN DEHYDROGENASES/REDUCTASES FAMILY MEMBER"/>
    <property type="match status" value="1"/>
</dbReference>